<dbReference type="AlphaFoldDB" id="A0A9P3BCL9"/>
<dbReference type="OrthoDB" id="3366823at2759"/>
<dbReference type="PANTHER" id="PTHR24304:SF2">
    <property type="entry name" value="24-HYDROXYCHOLESTEROL 7-ALPHA-HYDROXYLASE"/>
    <property type="match status" value="1"/>
</dbReference>
<evidence type="ECO:0000256" key="8">
    <source>
        <dbReference type="PIRSR" id="PIRSR602403-1"/>
    </source>
</evidence>
<evidence type="ECO:0000256" key="6">
    <source>
        <dbReference type="ARBA" id="ARBA00023004"/>
    </source>
</evidence>
<dbReference type="RefSeq" id="XP_043157626.1">
    <property type="nucleotide sequence ID" value="XM_043301691.1"/>
</dbReference>
<feature type="transmembrane region" description="Helical" evidence="9">
    <location>
        <begin position="23"/>
        <end position="44"/>
    </location>
</feature>
<comment type="caution">
    <text evidence="10">The sequence shown here is derived from an EMBL/GenBank/DDBJ whole genome shotgun (WGS) entry which is preliminary data.</text>
</comment>
<evidence type="ECO:0000256" key="3">
    <source>
        <dbReference type="ARBA" id="ARBA00022617"/>
    </source>
</evidence>
<keyword evidence="11" id="KW-1185">Reference proteome</keyword>
<dbReference type="PRINTS" id="PR00465">
    <property type="entry name" value="EP450IV"/>
</dbReference>
<dbReference type="SUPFAM" id="SSF48264">
    <property type="entry name" value="Cytochrome P450"/>
    <property type="match status" value="1"/>
</dbReference>
<protein>
    <recommendedName>
        <fullName evidence="12">Cytochrome P450</fullName>
    </recommendedName>
</protein>
<feature type="binding site" description="axial binding residue" evidence="8">
    <location>
        <position position="472"/>
    </location>
    <ligand>
        <name>heme</name>
        <dbReference type="ChEBI" id="CHEBI:30413"/>
    </ligand>
    <ligandPart>
        <name>Fe</name>
        <dbReference type="ChEBI" id="CHEBI:18248"/>
    </ligandPart>
</feature>
<keyword evidence="3 8" id="KW-0349">Heme</keyword>
<keyword evidence="9" id="KW-0472">Membrane</keyword>
<keyword evidence="9" id="KW-1133">Transmembrane helix</keyword>
<gene>
    <name evidence="10" type="ORF">Asppvi_005778</name>
</gene>
<dbReference type="Gene3D" id="1.10.630.10">
    <property type="entry name" value="Cytochrome P450"/>
    <property type="match status" value="1"/>
</dbReference>
<organism evidence="10 11">
    <name type="scientific">Aspergillus pseudoviridinutans</name>
    <dbReference type="NCBI Taxonomy" id="1517512"/>
    <lineage>
        <taxon>Eukaryota</taxon>
        <taxon>Fungi</taxon>
        <taxon>Dikarya</taxon>
        <taxon>Ascomycota</taxon>
        <taxon>Pezizomycotina</taxon>
        <taxon>Eurotiomycetes</taxon>
        <taxon>Eurotiomycetidae</taxon>
        <taxon>Eurotiales</taxon>
        <taxon>Aspergillaceae</taxon>
        <taxon>Aspergillus</taxon>
        <taxon>Aspergillus subgen. Fumigati</taxon>
    </lineage>
</organism>
<evidence type="ECO:0008006" key="12">
    <source>
        <dbReference type="Google" id="ProtNLM"/>
    </source>
</evidence>
<keyword evidence="4 8" id="KW-0479">Metal-binding</keyword>
<dbReference type="GO" id="GO:0005506">
    <property type="term" value="F:iron ion binding"/>
    <property type="evidence" value="ECO:0007669"/>
    <property type="project" value="InterPro"/>
</dbReference>
<keyword evidence="9" id="KW-0812">Transmembrane</keyword>
<dbReference type="InterPro" id="IPR002403">
    <property type="entry name" value="Cyt_P450_E_grp-IV"/>
</dbReference>
<evidence type="ECO:0000256" key="1">
    <source>
        <dbReference type="ARBA" id="ARBA00001971"/>
    </source>
</evidence>
<dbReference type="Pfam" id="PF00067">
    <property type="entry name" value="p450"/>
    <property type="match status" value="1"/>
</dbReference>
<keyword evidence="5" id="KW-0560">Oxidoreductase</keyword>
<keyword evidence="7" id="KW-0503">Monooxygenase</keyword>
<dbReference type="GeneID" id="67004389"/>
<comment type="cofactor">
    <cofactor evidence="1 8">
        <name>heme</name>
        <dbReference type="ChEBI" id="CHEBI:30413"/>
    </cofactor>
</comment>
<dbReference type="GO" id="GO:0020037">
    <property type="term" value="F:heme binding"/>
    <property type="evidence" value="ECO:0007669"/>
    <property type="project" value="InterPro"/>
</dbReference>
<dbReference type="InterPro" id="IPR050529">
    <property type="entry name" value="CYP450_sterol_14alpha_dmase"/>
</dbReference>
<sequence>MAQFDYIGPILADLRRTIIPHNVSLLLVTGFIVSCISYFCIRLASNASAVKSDSKLCAPLQLPYALPYIGHASWFVNKTPGLMWRRLIRYNSRTEVFTLVVFGYRIHVFRVVPAMNKLLKLSKCNHAKLLARAGKNIFGLDSRESGKLNAHYGELKRIYQSYLLKQERASELARQFWTCMQNELVEQRTSAGQVCLGAWAYDRVFHASTTAIFGMSLLETYPRLGNDLSIVEKNFTPLFAGLPRFMIPEAYRARENILEGLVRWNSQICSLYDGEPLDPEAVCWDPRLGSRVLQAQRVWCHKYGFSPRGVAAMDCGFLFALSTNAIPATIWMLMHILAPRGDETLLPAVMEELASAQSNDGGVDIPRLMSLPLLQSIYLEVLRLYTDLVLLRQIDRQVRVPVDDERQVVLDKGFVFCPVWFYHRDSEKYGHPPADEFYPARFLREDPISGERVFTTPTAGQLFAYGYGEASCPGRDFAKQEILGAVASILLAFEIDFVEYLDDKGNPSSAFPGPAAMSNVSSGVLSVGGDMKVNLRPRIYKPGQP</sequence>
<comment type="similarity">
    <text evidence="2">Belongs to the cytochrome P450 family.</text>
</comment>
<evidence type="ECO:0000256" key="4">
    <source>
        <dbReference type="ARBA" id="ARBA00022723"/>
    </source>
</evidence>
<dbReference type="PANTHER" id="PTHR24304">
    <property type="entry name" value="CYTOCHROME P450 FAMILY 7"/>
    <property type="match status" value="1"/>
</dbReference>
<evidence type="ECO:0000256" key="9">
    <source>
        <dbReference type="SAM" id="Phobius"/>
    </source>
</evidence>
<name>A0A9P3BCL9_9EURO</name>
<dbReference type="GO" id="GO:0016705">
    <property type="term" value="F:oxidoreductase activity, acting on paired donors, with incorporation or reduction of molecular oxygen"/>
    <property type="evidence" value="ECO:0007669"/>
    <property type="project" value="InterPro"/>
</dbReference>
<evidence type="ECO:0000313" key="11">
    <source>
        <dbReference type="Proteomes" id="UP001043456"/>
    </source>
</evidence>
<evidence type="ECO:0000256" key="2">
    <source>
        <dbReference type="ARBA" id="ARBA00010617"/>
    </source>
</evidence>
<evidence type="ECO:0000313" key="10">
    <source>
        <dbReference type="EMBL" id="GIJ86880.1"/>
    </source>
</evidence>
<evidence type="ECO:0000256" key="5">
    <source>
        <dbReference type="ARBA" id="ARBA00023002"/>
    </source>
</evidence>
<dbReference type="InterPro" id="IPR036396">
    <property type="entry name" value="Cyt_P450_sf"/>
</dbReference>
<accession>A0A9P3BCL9</accession>
<dbReference type="InterPro" id="IPR001128">
    <property type="entry name" value="Cyt_P450"/>
</dbReference>
<reference evidence="10 11" key="1">
    <citation type="submission" date="2018-10" db="EMBL/GenBank/DDBJ databases">
        <title>Pan-genome distribution and transcriptional activeness of fungal secondary metabolism genes in Aspergillus section Fumigati.</title>
        <authorList>
            <person name="Takahashi H."/>
            <person name="Umemura M."/>
            <person name="Ninomiya A."/>
            <person name="Kusuya Y."/>
            <person name="Urayama S."/>
            <person name="Shimizu M."/>
            <person name="Watanabe A."/>
            <person name="Kamei K."/>
            <person name="Yaguchi T."/>
            <person name="Hagiwara D."/>
        </authorList>
    </citation>
    <scope>NUCLEOTIDE SEQUENCE [LARGE SCALE GENOMIC DNA]</scope>
    <source>
        <strain evidence="10 11">IFM 55266</strain>
    </source>
</reference>
<dbReference type="GO" id="GO:0008395">
    <property type="term" value="F:steroid hydroxylase activity"/>
    <property type="evidence" value="ECO:0007669"/>
    <property type="project" value="TreeGrafter"/>
</dbReference>
<proteinExistence type="inferred from homology"/>
<dbReference type="EMBL" id="BHVY01000004">
    <property type="protein sequence ID" value="GIJ86880.1"/>
    <property type="molecule type" value="Genomic_DNA"/>
</dbReference>
<evidence type="ECO:0000256" key="7">
    <source>
        <dbReference type="ARBA" id="ARBA00023033"/>
    </source>
</evidence>
<dbReference type="Proteomes" id="UP001043456">
    <property type="component" value="Unassembled WGS sequence"/>
</dbReference>
<keyword evidence="6 8" id="KW-0408">Iron</keyword>